<organism evidence="1 2">
    <name type="scientific">Penicillium cf. viridicatum</name>
    <dbReference type="NCBI Taxonomy" id="2972119"/>
    <lineage>
        <taxon>Eukaryota</taxon>
        <taxon>Fungi</taxon>
        <taxon>Dikarya</taxon>
        <taxon>Ascomycota</taxon>
        <taxon>Pezizomycotina</taxon>
        <taxon>Eurotiomycetes</taxon>
        <taxon>Eurotiomycetidae</taxon>
        <taxon>Eurotiales</taxon>
        <taxon>Aspergillaceae</taxon>
        <taxon>Penicillium</taxon>
    </lineage>
</organism>
<dbReference type="Proteomes" id="UP001150942">
    <property type="component" value="Unassembled WGS sequence"/>
</dbReference>
<keyword evidence="2" id="KW-1185">Reference proteome</keyword>
<evidence type="ECO:0000313" key="1">
    <source>
        <dbReference type="EMBL" id="KAJ5197191.1"/>
    </source>
</evidence>
<reference evidence="1" key="1">
    <citation type="submission" date="2022-11" db="EMBL/GenBank/DDBJ databases">
        <authorList>
            <person name="Petersen C."/>
        </authorList>
    </citation>
    <scope>NUCLEOTIDE SEQUENCE</scope>
    <source>
        <strain evidence="1">IBT 20477</strain>
    </source>
</reference>
<dbReference type="AlphaFoldDB" id="A0A9W9JMV9"/>
<protein>
    <submittedName>
        <fullName evidence="1">Uncharacterized protein</fullName>
    </submittedName>
</protein>
<gene>
    <name evidence="1" type="ORF">N7449_007670</name>
</gene>
<proteinExistence type="predicted"/>
<evidence type="ECO:0000313" key="2">
    <source>
        <dbReference type="Proteomes" id="UP001150942"/>
    </source>
</evidence>
<reference evidence="1" key="2">
    <citation type="journal article" date="2023" name="IMA Fungus">
        <title>Comparative genomic study of the Penicillium genus elucidates a diverse pangenome and 15 lateral gene transfer events.</title>
        <authorList>
            <person name="Petersen C."/>
            <person name="Sorensen T."/>
            <person name="Nielsen M.R."/>
            <person name="Sondergaard T.E."/>
            <person name="Sorensen J.L."/>
            <person name="Fitzpatrick D.A."/>
            <person name="Frisvad J.C."/>
            <person name="Nielsen K.L."/>
        </authorList>
    </citation>
    <scope>NUCLEOTIDE SEQUENCE</scope>
    <source>
        <strain evidence="1">IBT 20477</strain>
    </source>
</reference>
<sequence length="119" mass="13358">MGGSHLVSKEGLLSTWAGLIVHAVSTFRIAGTQDAWAMQRQSVSQETIQPDRLSRLSIKPIDFASQMGSQTNNLLICTMCSITLETAQKKQKRRNRNRQVEFRCARHGLCDEAQTTPRK</sequence>
<accession>A0A9W9JMV9</accession>
<name>A0A9W9JMV9_9EURO</name>
<dbReference type="EMBL" id="JAPQKQ010000005">
    <property type="protein sequence ID" value="KAJ5197191.1"/>
    <property type="molecule type" value="Genomic_DNA"/>
</dbReference>
<comment type="caution">
    <text evidence="1">The sequence shown here is derived from an EMBL/GenBank/DDBJ whole genome shotgun (WGS) entry which is preliminary data.</text>
</comment>